<dbReference type="InterPro" id="IPR056852">
    <property type="entry name" value="AK17A/B"/>
</dbReference>
<feature type="region of interest" description="Disordered" evidence="1">
    <location>
        <begin position="569"/>
        <end position="746"/>
    </location>
</feature>
<feature type="region of interest" description="Disordered" evidence="1">
    <location>
        <begin position="303"/>
        <end position="323"/>
    </location>
</feature>
<dbReference type="GO" id="GO:0016301">
    <property type="term" value="F:kinase activity"/>
    <property type="evidence" value="ECO:0007669"/>
    <property type="project" value="UniProtKB-KW"/>
</dbReference>
<keyword evidence="3" id="KW-0418">Kinase</keyword>
<feature type="compositionally biased region" description="Polar residues" evidence="1">
    <location>
        <begin position="468"/>
        <end position="483"/>
    </location>
</feature>
<reference evidence="3" key="2">
    <citation type="submission" date="2014-07" db="EMBL/GenBank/DDBJ databases">
        <authorList>
            <person name="Hull J."/>
        </authorList>
    </citation>
    <scope>NUCLEOTIDE SEQUENCE</scope>
</reference>
<evidence type="ECO:0000256" key="1">
    <source>
        <dbReference type="SAM" id="MobiDB-lite"/>
    </source>
</evidence>
<dbReference type="PANTHER" id="PTHR12484">
    <property type="entry name" value="B-LYMPHOCYTE ANTIGEN-RELATED"/>
    <property type="match status" value="1"/>
</dbReference>
<protein>
    <submittedName>
        <fullName evidence="3">A-kinase anchor protein 17A</fullName>
    </submittedName>
</protein>
<dbReference type="EMBL" id="GBHO01045176">
    <property type="protein sequence ID" value="JAF98427.1"/>
    <property type="molecule type" value="Transcribed_RNA"/>
</dbReference>
<dbReference type="Pfam" id="PF25015">
    <property type="entry name" value="RBD_AKAP-17A"/>
    <property type="match status" value="1"/>
</dbReference>
<sequence>MATASSYPSCSDLSDIKPFFKKKGLFLKPLVKINVSIQLPKNKSTEYSISNHALIEAVKELAQPDEFCSIKTTKTAVDLVRLEAEVEVPQNIKWIIPRIEGQTIKLPGQSDNFRARASMAKNDFPSRHDWDSFFRDAKHMNELKAGERPDTIHIQDLPIEWFTTKASNGKPNEKLVCRMFEQFGAIAALDIPSNDPYRSQMKGHISGMKQFNFRTTSLFEVYIQYKDYLSFVAAMDALRGMKLLKKDGEKAWTQVIKVDFDKSKHLSESSIRKRKLLREKLMEKERQNEERCEEVVDNVVQSKMVSETQDEREDEPRHDEESTGVDVSLRKILREEKLFLFAQRKLESIRLLGELLERVADKKCVSGNARPEKRTKQKSVVSMIKQSTSSLYADREDEELLNSSFNSADSLDGPLYNRAEDFHWRGRGRGFMNNRRGRGRPMRRGGDFFNPHRNNAWEDYNEYNNQSGEGTSYNSRGGDNFNSRGEGYNSHGDGYNSRGDGFNSRGSGDFNNWRGGRGQRFNNNYNRGRGRAMRDLLPMPGFSRKDQELNEYNYQMHAMYYRYFQNLTRDGKSRSRSRSYSRDRGRSRSRSRHRSSSRGRDRSRSRHRSSSRGRDRSRSRHRSSSRGRDRSRSRHRSSSRGRDRSRSRKGSSSRGRDRHRSSRDRSKSRHRSSSKNRERSKSRSRSRNRKSRSRSKSHKRSKSRSKSRRRSRSWTSTKRSKSRSRSWSQRRSPSATSSSKNRLKNS</sequence>
<gene>
    <name evidence="3" type="primary">AKAP17A_1</name>
    <name evidence="2" type="synonym">AKAP17A_3</name>
    <name evidence="3" type="ORF">CM83_46647</name>
    <name evidence="2" type="ORF">CM83_46650</name>
</gene>
<dbReference type="EMBL" id="GBHO01045175">
    <property type="protein sequence ID" value="JAF98428.1"/>
    <property type="molecule type" value="Transcribed_RNA"/>
</dbReference>
<feature type="compositionally biased region" description="Basic residues" evidence="1">
    <location>
        <begin position="682"/>
        <end position="724"/>
    </location>
</feature>
<organism evidence="3">
    <name type="scientific">Lygus hesperus</name>
    <name type="common">Western plant bug</name>
    <dbReference type="NCBI Taxonomy" id="30085"/>
    <lineage>
        <taxon>Eukaryota</taxon>
        <taxon>Metazoa</taxon>
        <taxon>Ecdysozoa</taxon>
        <taxon>Arthropoda</taxon>
        <taxon>Hexapoda</taxon>
        <taxon>Insecta</taxon>
        <taxon>Pterygota</taxon>
        <taxon>Neoptera</taxon>
        <taxon>Paraneoptera</taxon>
        <taxon>Hemiptera</taxon>
        <taxon>Heteroptera</taxon>
        <taxon>Panheteroptera</taxon>
        <taxon>Cimicomorpha</taxon>
        <taxon>Miridae</taxon>
        <taxon>Mirini</taxon>
        <taxon>Lygus</taxon>
    </lineage>
</organism>
<dbReference type="PANTHER" id="PTHR12484:SF4">
    <property type="entry name" value="A-KINASE ANCHOR PROTEIN 17A"/>
    <property type="match status" value="1"/>
</dbReference>
<proteinExistence type="predicted"/>
<reference evidence="3" key="1">
    <citation type="journal article" date="2014" name="PLoS ONE">
        <title>Transcriptome-Based Identification of ABC Transporters in the Western Tarnished Plant Bug Lygus hesperus.</title>
        <authorList>
            <person name="Hull J.J."/>
            <person name="Chaney K."/>
            <person name="Geib S.M."/>
            <person name="Fabrick J.A."/>
            <person name="Brent C.S."/>
            <person name="Walsh D."/>
            <person name="Lavine L.C."/>
        </authorList>
    </citation>
    <scope>NUCLEOTIDE SEQUENCE</scope>
</reference>
<feature type="compositionally biased region" description="Low complexity" evidence="1">
    <location>
        <begin position="725"/>
        <end position="740"/>
    </location>
</feature>
<dbReference type="AlphaFoldDB" id="A0A0A9VRP7"/>
<name>A0A0A9VRP7_LYGHE</name>
<keyword evidence="3" id="KW-0808">Transferase</keyword>
<feature type="compositionally biased region" description="Basic residues" evidence="1">
    <location>
        <begin position="587"/>
        <end position="674"/>
    </location>
</feature>
<feature type="region of interest" description="Disordered" evidence="1">
    <location>
        <begin position="468"/>
        <end position="530"/>
    </location>
</feature>
<accession>A0A0A9VRP7</accession>
<evidence type="ECO:0000313" key="3">
    <source>
        <dbReference type="EMBL" id="JAF98428.1"/>
    </source>
</evidence>
<feature type="compositionally biased region" description="Low complexity" evidence="1">
    <location>
        <begin position="511"/>
        <end position="527"/>
    </location>
</feature>
<evidence type="ECO:0000313" key="2">
    <source>
        <dbReference type="EMBL" id="JAF98427.1"/>
    </source>
</evidence>